<organism evidence="4 5">
    <name type="scientific">Coptotermes formosanus</name>
    <name type="common">Formosan subterranean termite</name>
    <dbReference type="NCBI Taxonomy" id="36987"/>
    <lineage>
        <taxon>Eukaryota</taxon>
        <taxon>Metazoa</taxon>
        <taxon>Ecdysozoa</taxon>
        <taxon>Arthropoda</taxon>
        <taxon>Hexapoda</taxon>
        <taxon>Insecta</taxon>
        <taxon>Pterygota</taxon>
        <taxon>Neoptera</taxon>
        <taxon>Polyneoptera</taxon>
        <taxon>Dictyoptera</taxon>
        <taxon>Blattodea</taxon>
        <taxon>Blattoidea</taxon>
        <taxon>Termitoidae</taxon>
        <taxon>Rhinotermitidae</taxon>
        <taxon>Coptotermes</taxon>
    </lineage>
</organism>
<dbReference type="Proteomes" id="UP000502823">
    <property type="component" value="Unassembled WGS sequence"/>
</dbReference>
<feature type="coiled-coil region" evidence="1">
    <location>
        <begin position="196"/>
        <end position="230"/>
    </location>
</feature>
<feature type="compositionally biased region" description="Basic and acidic residues" evidence="2">
    <location>
        <begin position="898"/>
        <end position="912"/>
    </location>
</feature>
<protein>
    <recommendedName>
        <fullName evidence="3">Janus kinase and microtubule-interacting protein C-terminal domain-containing protein</fullName>
    </recommendedName>
</protein>
<accession>A0A6L2Q2E1</accession>
<keyword evidence="5" id="KW-1185">Reference proteome</keyword>
<feature type="region of interest" description="Disordered" evidence="2">
    <location>
        <begin position="874"/>
        <end position="916"/>
    </location>
</feature>
<feature type="coiled-coil region" evidence="1">
    <location>
        <begin position="506"/>
        <end position="540"/>
    </location>
</feature>
<feature type="compositionally biased region" description="Low complexity" evidence="2">
    <location>
        <begin position="111"/>
        <end position="124"/>
    </location>
</feature>
<feature type="coiled-coil region" evidence="1">
    <location>
        <begin position="632"/>
        <end position="719"/>
    </location>
</feature>
<evidence type="ECO:0000259" key="3">
    <source>
        <dbReference type="Pfam" id="PF16034"/>
    </source>
</evidence>
<feature type="coiled-coil region" evidence="1">
    <location>
        <begin position="143"/>
        <end position="170"/>
    </location>
</feature>
<evidence type="ECO:0000256" key="2">
    <source>
        <dbReference type="SAM" id="MobiDB-lite"/>
    </source>
</evidence>
<feature type="coiled-coil region" evidence="1">
    <location>
        <begin position="331"/>
        <end position="365"/>
    </location>
</feature>
<proteinExistence type="predicted"/>
<evidence type="ECO:0000313" key="5">
    <source>
        <dbReference type="Proteomes" id="UP000502823"/>
    </source>
</evidence>
<reference evidence="5" key="1">
    <citation type="submission" date="2020-01" db="EMBL/GenBank/DDBJ databases">
        <title>Draft genome sequence of the Termite Coptotermes fromosanus.</title>
        <authorList>
            <person name="Itakura S."/>
            <person name="Yosikawa Y."/>
            <person name="Umezawa K."/>
        </authorList>
    </citation>
    <scope>NUCLEOTIDE SEQUENCE [LARGE SCALE GENOMIC DNA]</scope>
</reference>
<evidence type="ECO:0000256" key="1">
    <source>
        <dbReference type="SAM" id="Coils"/>
    </source>
</evidence>
<dbReference type="AlphaFoldDB" id="A0A6L2Q2E1"/>
<dbReference type="EMBL" id="BLKM01000846">
    <property type="protein sequence ID" value="GFG39043.1"/>
    <property type="molecule type" value="Genomic_DNA"/>
</dbReference>
<dbReference type="PANTHER" id="PTHR45615:SF80">
    <property type="entry name" value="GRIP DOMAIN-CONTAINING PROTEIN"/>
    <property type="match status" value="1"/>
</dbReference>
<feature type="compositionally biased region" description="Polar residues" evidence="2">
    <location>
        <begin position="265"/>
        <end position="275"/>
    </location>
</feature>
<feature type="coiled-coil region" evidence="1">
    <location>
        <begin position="760"/>
        <end position="833"/>
    </location>
</feature>
<dbReference type="OrthoDB" id="8193059at2759"/>
<dbReference type="InParanoid" id="A0A6L2Q2E1"/>
<name>A0A6L2Q2E1_COPFO</name>
<dbReference type="Pfam" id="PF16034">
    <property type="entry name" value="JAKMIP_CC3"/>
    <property type="match status" value="1"/>
</dbReference>
<feature type="region of interest" description="Disordered" evidence="2">
    <location>
        <begin position="240"/>
        <end position="279"/>
    </location>
</feature>
<evidence type="ECO:0000313" key="4">
    <source>
        <dbReference type="EMBL" id="GFG39043.1"/>
    </source>
</evidence>
<feature type="compositionally biased region" description="Basic and acidic residues" evidence="2">
    <location>
        <begin position="240"/>
        <end position="254"/>
    </location>
</feature>
<feature type="non-terminal residue" evidence="4">
    <location>
        <position position="1"/>
    </location>
</feature>
<sequence>CECPEGNCSRVPGQRLEIRQASMKKAVEAEMVSDVADPGGHVDELATLRAELQERDRIIAELQLGTRVSKEQADKDRNRHRKEHMRQYYRHFMELEPVAELEEDSGAGEDSPTSSSSPSLSPQPYTVDMWAELPEQQYHDTLYSCLLKEHLELQREYQFLQNRLKRVLAEPNRTRLKLEHELAAAVTHVRTLKRLLAEQEGGAAVLKERITQLQAETQDLREQNELLEFRILELEECHDSSSMRSHGPDTRDVWTDTESDDVSDSGVQSLPSSDSDAGIDDIKMETVSEELKSRLQAVMKATPNTAERSCLQEVLALLENWDCRVHDKVKLVTLNECKAELEAQLQQERRTLGRLRRALANSERKQEESKRHVSYLEVMLNKYEQRNYDLEESEVDLRHRLEMLQICLPALIIWSVWRIVQDTRILRIDANLEAMSGCLVKVITADHHGVGRATADSARQSSVTLCTSCSSEVDSSRFTEVEQERPIKKADPIGSGEVCPPTEEQLQDLEAQVVLLNAKVQSYEESEDKYKKRITELEDDLEGIKSGLQVGGIKASDDAAETELSQNHMADVESKRCANLECMIKVQELEESEANMKKRIVELERKEGAYLETLQKADELWSDMETSYKRRISTAEDNEAVMKETIRKLQESETKLRQMFRQENDMLLEKIQNVEENVKMFKERSRALETEKVQLTDEINHLRDTLHSEQKELEKTKETVTRPLKEELLKERRLSKALRDEISTVERDSQNRSRDQKAQINGLKTQLSKMSRDLVDLECTNGELKEEVETLEGKISELKAFVEQQKQSEEKLVIQMSQAVLQKEQELEELKREMRFSMAPTAHDELKELDKCVISREAAATDSALKPAGLELPDVQTSHAGKGPSKTPATNAPLPEHTSQRRTNERTDERPNRQTRLISVHESVASPWTGVRTQDSLIEVTALMTTPCTCRHTELPCTACNVLAPVTAKEVTWQPSEAPPAPPARQRGCKCSREVAQPPPVSVSVGMLWIVRQIQEYMDAQSEAGPEAVAACTVTAPEGVQPVETVLTPEVVGKLDTTLAQQLQEIVWDNAELLREITTLRERPKGNVSQISQLHDVHAS</sequence>
<dbReference type="InterPro" id="IPR031994">
    <property type="entry name" value="JAKMIP_C"/>
</dbReference>
<comment type="caution">
    <text evidence="4">The sequence shown here is derived from an EMBL/GenBank/DDBJ whole genome shotgun (WGS) entry which is preliminary data.</text>
</comment>
<dbReference type="PANTHER" id="PTHR45615">
    <property type="entry name" value="MYOSIN HEAVY CHAIN, NON-MUSCLE"/>
    <property type="match status" value="1"/>
</dbReference>
<keyword evidence="1" id="KW-0175">Coiled coil</keyword>
<feature type="domain" description="Janus kinase and microtubule-interacting protein C-terminal" evidence="3">
    <location>
        <begin position="205"/>
        <end position="239"/>
    </location>
</feature>
<feature type="region of interest" description="Disordered" evidence="2">
    <location>
        <begin position="101"/>
        <end position="125"/>
    </location>
</feature>
<gene>
    <name evidence="4" type="ORF">Cfor_09174</name>
</gene>